<accession>A0A6P8AXZ1</accession>
<reference evidence="3" key="2">
    <citation type="submission" date="2019-10" db="EMBL/GenBank/DDBJ databases">
        <authorList>
            <consortium name="NCBI Genome Project"/>
        </authorList>
    </citation>
    <scope>NUCLEOTIDE SEQUENCE</scope>
    <source>
        <strain evidence="3">NI907</strain>
    </source>
</reference>
<reference evidence="2 3" key="1">
    <citation type="journal article" date="2019" name="Mol. Biol. Evol.">
        <title>Blast fungal genomes show frequent chromosomal changes, gene gains and losses, and effector gene turnover.</title>
        <authorList>
            <person name="Gomez Luciano L.B."/>
            <person name="Jason Tsai I."/>
            <person name="Chuma I."/>
            <person name="Tosa Y."/>
            <person name="Chen Y.H."/>
            <person name="Li J.Y."/>
            <person name="Li M.Y."/>
            <person name="Jade Lu M.Y."/>
            <person name="Nakayashiki H."/>
            <person name="Li W.H."/>
        </authorList>
    </citation>
    <scope>NUCLEOTIDE SEQUENCE [LARGE SCALE GENOMIC DNA]</scope>
    <source>
        <strain evidence="2 3">NI907</strain>
    </source>
</reference>
<dbReference type="Proteomes" id="UP000515153">
    <property type="component" value="Chromosome VII"/>
</dbReference>
<dbReference type="RefSeq" id="XP_030979793.1">
    <property type="nucleotide sequence ID" value="XM_031130373.1"/>
</dbReference>
<evidence type="ECO:0000313" key="3">
    <source>
        <dbReference type="RefSeq" id="XP_030979793.1"/>
    </source>
</evidence>
<feature type="signal peptide" evidence="1">
    <location>
        <begin position="1"/>
        <end position="19"/>
    </location>
</feature>
<protein>
    <submittedName>
        <fullName evidence="3">Uncharacterized protein</fullName>
    </submittedName>
</protein>
<dbReference type="KEGG" id="pgri:PgNI_10402"/>
<dbReference type="GeneID" id="41965281"/>
<reference evidence="3" key="3">
    <citation type="submission" date="2025-08" db="UniProtKB">
        <authorList>
            <consortium name="RefSeq"/>
        </authorList>
    </citation>
    <scope>IDENTIFICATION</scope>
    <source>
        <strain evidence="3">NI907</strain>
    </source>
</reference>
<feature type="chain" id="PRO_5028339961" evidence="1">
    <location>
        <begin position="20"/>
        <end position="153"/>
    </location>
</feature>
<keyword evidence="1" id="KW-0732">Signal</keyword>
<organism evidence="2 3">
    <name type="scientific">Pyricularia grisea</name>
    <name type="common">Crabgrass-specific blast fungus</name>
    <name type="synonym">Magnaporthe grisea</name>
    <dbReference type="NCBI Taxonomy" id="148305"/>
    <lineage>
        <taxon>Eukaryota</taxon>
        <taxon>Fungi</taxon>
        <taxon>Dikarya</taxon>
        <taxon>Ascomycota</taxon>
        <taxon>Pezizomycotina</taxon>
        <taxon>Sordariomycetes</taxon>
        <taxon>Sordariomycetidae</taxon>
        <taxon>Magnaporthales</taxon>
        <taxon>Pyriculariaceae</taxon>
        <taxon>Pyricularia</taxon>
    </lineage>
</organism>
<evidence type="ECO:0000256" key="1">
    <source>
        <dbReference type="SAM" id="SignalP"/>
    </source>
</evidence>
<evidence type="ECO:0000313" key="2">
    <source>
        <dbReference type="Proteomes" id="UP000515153"/>
    </source>
</evidence>
<gene>
    <name evidence="3" type="ORF">PgNI_10402</name>
</gene>
<name>A0A6P8AXZ1_PYRGI</name>
<proteinExistence type="predicted"/>
<keyword evidence="2" id="KW-1185">Reference proteome</keyword>
<sequence length="153" mass="15611">MQIKTVLAVFMATLVSAAAVPEGTVALQARYPANNKKAGKVNAAANNGTAAGGNVNGTADFGKCKPTMSFKTGRPGRKATEGTFLPDDELVAKGQQDALNPNIITNRICDQLTNVCSANAAAKTQCAAAKAMVSSLGTKDSSTADAFNKALGF</sequence>
<dbReference type="AlphaFoldDB" id="A0A6P8AXZ1"/>
<dbReference type="OrthoDB" id="2141239at2759"/>